<dbReference type="GO" id="GO:0005654">
    <property type="term" value="C:nucleoplasm"/>
    <property type="evidence" value="ECO:0007669"/>
    <property type="project" value="UniProtKB-SubCell"/>
</dbReference>
<dbReference type="Pfam" id="PF07728">
    <property type="entry name" value="AAA_5"/>
    <property type="match status" value="8"/>
</dbReference>
<dbReference type="CDD" id="cd00009">
    <property type="entry name" value="AAA"/>
    <property type="match status" value="1"/>
</dbReference>
<protein>
    <recommendedName>
        <fullName evidence="4">Midasin</fullName>
    </recommendedName>
    <alternativeName>
        <fullName evidence="10">MIDAS-containing protein</fullName>
    </alternativeName>
</protein>
<evidence type="ECO:0000256" key="5">
    <source>
        <dbReference type="ARBA" id="ARBA00022553"/>
    </source>
</evidence>
<evidence type="ECO:0000256" key="10">
    <source>
        <dbReference type="ARBA" id="ARBA00077000"/>
    </source>
</evidence>
<dbReference type="FunFam" id="3.40.50.300:FF:001368">
    <property type="entry name" value="Midasin"/>
    <property type="match status" value="1"/>
</dbReference>
<dbReference type="InterPro" id="IPR027417">
    <property type="entry name" value="P-loop_NTPase"/>
</dbReference>
<sequence length="2324" mass="257992">MEVERVKMETDIIGAMGEVDFQVNHSETVDGTTQLVDGWVMPIIEATRVVDARNALLIEQNYYAYADGDSIEPIHPAELSPLIVNVQGILMFRTSCTTVPTSPLVPTSTTAEALRTLAVHISLGVPTLLTSSPSSGKTLLLTHLATLLHPNTKNQLVTIHLADTTLDPRSLLGSYVTSPTRPGTFDWKEGVLIRAMREGRWVVFEDIDRGSSEVLGLIKPLLESLGVDRWIGGRGGLEVPGRGYTEASEDFKIFATRSLTPSRNGTFPASTFYGAHKFHDVVIASPTHDDLQTIVNARFPRLSGAPSQGLIRLWEAVRDLGLTSSTRTVGIRELEKLCMRVEKLLPPSHQPMDVDSDDVQDVTLWKIFSNPTICEDIYLEARDVFFGSGSTTLAARVHLDSIAAVVAEHLGLSPEKRDWLLHGRTPEFSVEKDVNGSVISVRLGANRLIAATNEADTLQVTRPFAMHKPAISLICRIASAVTLGEPILLTGETGTGKTSVITHLAALLRKPLISLNLSNQTESSDIIGGFKPVDTRIPASELQGRFLDLFGGTFSRKKNAHFEESIRKAVQEGKWKRAVILWLESVRLARERIQARLADEANQPREVEIPRKRRKTGQNGLNVSEREWIDFEDDVRKFQVQHVEGNGKFAFGFVEGPLVKALRAGHWILLDEVNLASAETLECISSLLHGPTASITLTEQGSLEPVPRHPNFRLFACMNPATDVGKKDLPPNIRSRFTEIDVPPPDADKETLLSIIAHYIGACAVGDKAAIMDTAEFYTAVRTLAEKREIADGSNHKPHFSMRTLARALTFTADLASTYSLRRALWEGCLMAFTMVLDRPSAAVVTSLAQKHILAGVRNPRSLLAKEPTLPPSRSADSFVKFGPFYLERGPLPEDFVEEYIMTPSVETKLIDLARILVTRRFPVLIEGPTSSGKTSSIEYLARRTGHRFVRINNHEHTDIQEYLGTYVSDPTTGKLVFKDGLLVRALRNGDWIVLDELNLAPTDVLEALNRLLDDNRELVIPETQEVVRPHPQFMLFATQNPPGLYAGRKVLSRAFRNRFLEVHFEDVPQSELETILCQRCRIAPSYGQRIVAVFQELQKRRQSSRIFESKHGFATLRDLFRWAGRDAINYQELAENGYMLLAERARREEDKAVVKEVMETIMKVRIDPSHMYNLGPSRPDVASYLGCPVPASSKLVWTSAMQRLFVLLARALRFNEPVLLVGETGCGKTSVCQQYADIVSQALYMVNCHQNTETADLIGGLRPVRNKAALEGEILQIASPLLESLGHQLDASHPSEAMPAITTTINVLLKSADLDATVREDLLNVHSKIQRLSIMFEWHDGPLIEAMRNGSVFLMDEISLADDSVLERLNSVLETGRAIVLAERGGDTHELSHITAAEAFKLVATMNPGGDYGKKELSPALRNRFTEIWVPSVDDRQDRELIISSLWKHDALMTQTTPLLDFTDWLGVRVNDQTVTSLRDILAWVDFSNAAYQADRSQTMSVNAIFHHAANMTFLDGLGSLAQLSSYSQSALAQLREEALVKLKELSPITEESLEDTAISDSSEYIQLGSFSIPRGPGQANPNLFSFQAPTTRNNVNRVVRASQLMKPILLEGSPGVGKTSLVSALANICGYRLCRINLSDQTDLVDLFGSDLPVEGGGPGEFAWKDAEFLRALQEGDWVLLDEMNLAPQAVLEGLNAVLDHRGTVYIPELGRSFTRHPSFRIFAAQNPLHQGGGRKGLPKSFLNRFTKVYVQELSSQDMLLVCRSLFPSIPVDILHGMITYTTRLNEEVMVKRAFAREGAPWEFNLRDVIRWASLLRASGPDASHPIRYLHTLFLQRFRTSDDRRLAKNLFQSIFSNPDDLPHNPTTEPILSPGYLQVGYAVYTREGCSLVRRTGRILQTQLHTLETMTVCINSSWLTILSGPRRSGKTSLVRLMAHLTGHTLQEISINAATDATDILGSFEEVDLKSRVAQLLGKASILLARMIASMKGSRLPNAQQFVALAKSLQMSWSEGARLGIMEKASSLLNDLEDLRMPNPAKQALTSVLNELLQVSQRAGRFEWIDGPLVRALREGLWICLDGANLCNPSVLDRLNSLCEADGMLILNERGAVDGQVETIRPHTNFRLFMCVDSHFGELSRAMRNRGVEVALLPAHHAEDKKRLLDHMRLPSGYAASTTDFYVLPLHYELVRRGLTIVEQPAAVTGLWPSDMLLDEDTLSSSIVAISEALSLCTQLSPAGFRAVMYFTAQSVSPQNIGSLVRFLRSTATVQPQRDSISTLLRELSRSRIFDIVKRCRLEASQAQSYPLELLLAQVGFVFVSFFNV</sequence>
<dbReference type="InterPro" id="IPR003593">
    <property type="entry name" value="AAA+_ATPase"/>
</dbReference>
<dbReference type="GO" id="GO:0000027">
    <property type="term" value="P:ribosomal large subunit assembly"/>
    <property type="evidence" value="ECO:0007669"/>
    <property type="project" value="TreeGrafter"/>
</dbReference>
<dbReference type="InterPro" id="IPR011704">
    <property type="entry name" value="ATPase_dyneun-rel_AAA"/>
</dbReference>
<comment type="caution">
    <text evidence="12">The sequence shown here is derived from an EMBL/GenBank/DDBJ whole genome shotgun (WGS) entry which is preliminary data.</text>
</comment>
<dbReference type="FunFam" id="3.40.50.300:FF:000142">
    <property type="entry name" value="Midasin"/>
    <property type="match status" value="1"/>
</dbReference>
<evidence type="ECO:0000256" key="6">
    <source>
        <dbReference type="ARBA" id="ARBA00022741"/>
    </source>
</evidence>
<dbReference type="GO" id="GO:0000055">
    <property type="term" value="P:ribosomal large subunit export from nucleus"/>
    <property type="evidence" value="ECO:0007669"/>
    <property type="project" value="TreeGrafter"/>
</dbReference>
<dbReference type="PROSITE" id="PS00675">
    <property type="entry name" value="SIGMA54_INTERACT_1"/>
    <property type="match status" value="1"/>
</dbReference>
<keyword evidence="8" id="KW-0143">Chaperone</keyword>
<feature type="domain" description="AAA+ ATPase" evidence="11">
    <location>
        <begin position="1916"/>
        <end position="2083"/>
    </location>
</feature>
<dbReference type="GO" id="GO:0030687">
    <property type="term" value="C:preribosome, large subunit precursor"/>
    <property type="evidence" value="ECO:0007669"/>
    <property type="project" value="TreeGrafter"/>
</dbReference>
<evidence type="ECO:0000313" key="13">
    <source>
        <dbReference type="Proteomes" id="UP000186601"/>
    </source>
</evidence>
<dbReference type="InterPro" id="IPR041190">
    <property type="entry name" value="Midasin_AAA_lid_5"/>
</dbReference>
<evidence type="ECO:0000256" key="3">
    <source>
        <dbReference type="ARBA" id="ARBA00007188"/>
    </source>
</evidence>
<dbReference type="SUPFAM" id="SSF52540">
    <property type="entry name" value="P-loop containing nucleoside triphosphate hydrolases"/>
    <property type="match status" value="7"/>
</dbReference>
<dbReference type="Pfam" id="PF17867">
    <property type="entry name" value="AAA_lid_7"/>
    <property type="match status" value="3"/>
</dbReference>
<keyword evidence="9" id="KW-0539">Nucleus</keyword>
<evidence type="ECO:0000256" key="2">
    <source>
        <dbReference type="ARBA" id="ARBA00004642"/>
    </source>
</evidence>
<dbReference type="OrthoDB" id="2795140at2759"/>
<dbReference type="STRING" id="98765.A0A2R6NI03"/>
<accession>A0A2R6NI03</accession>
<evidence type="ECO:0000256" key="8">
    <source>
        <dbReference type="ARBA" id="ARBA00023186"/>
    </source>
</evidence>
<dbReference type="EMBL" id="MLYV02001230">
    <property type="protein sequence ID" value="PSR71989.1"/>
    <property type="molecule type" value="Genomic_DNA"/>
</dbReference>
<evidence type="ECO:0000256" key="4">
    <source>
        <dbReference type="ARBA" id="ARBA00017143"/>
    </source>
</evidence>
<keyword evidence="13" id="KW-1185">Reference proteome</keyword>
<dbReference type="Proteomes" id="UP000186601">
    <property type="component" value="Unassembled WGS sequence"/>
</dbReference>
<dbReference type="FunFam" id="3.40.50.300:FF:000712">
    <property type="entry name" value="Midasin"/>
    <property type="match status" value="1"/>
</dbReference>
<feature type="domain" description="AAA+ ATPase" evidence="11">
    <location>
        <begin position="1215"/>
        <end position="1436"/>
    </location>
</feature>
<dbReference type="GO" id="GO:0005730">
    <property type="term" value="C:nucleolus"/>
    <property type="evidence" value="ECO:0007669"/>
    <property type="project" value="UniProtKB-SubCell"/>
</dbReference>
<proteinExistence type="inferred from homology"/>
<dbReference type="GO" id="GO:0016887">
    <property type="term" value="F:ATP hydrolysis activity"/>
    <property type="evidence" value="ECO:0007669"/>
    <property type="project" value="InterPro"/>
</dbReference>
<keyword evidence="5" id="KW-0597">Phosphoprotein</keyword>
<dbReference type="PANTHER" id="PTHR48103">
    <property type="entry name" value="MIDASIN-RELATED"/>
    <property type="match status" value="1"/>
</dbReference>
<keyword evidence="7" id="KW-0067">ATP-binding</keyword>
<dbReference type="SMART" id="SM00382">
    <property type="entry name" value="AAA"/>
    <property type="match status" value="6"/>
</dbReference>
<dbReference type="InterPro" id="IPR040848">
    <property type="entry name" value="AAA_lid_7"/>
</dbReference>
<feature type="domain" description="AAA+ ATPase" evidence="11">
    <location>
        <begin position="483"/>
        <end position="746"/>
    </location>
</feature>
<dbReference type="Pfam" id="PF21108">
    <property type="entry name" value="MDN1_4th"/>
    <property type="match status" value="1"/>
</dbReference>
<evidence type="ECO:0000259" key="11">
    <source>
        <dbReference type="SMART" id="SM00382"/>
    </source>
</evidence>
<dbReference type="Pfam" id="PF17865">
    <property type="entry name" value="AAA_lid_5"/>
    <property type="match status" value="1"/>
</dbReference>
<dbReference type="InterPro" id="IPR048617">
    <property type="entry name" value="MDN1_AAA_lid_4"/>
</dbReference>
<evidence type="ECO:0000256" key="7">
    <source>
        <dbReference type="ARBA" id="ARBA00022840"/>
    </source>
</evidence>
<evidence type="ECO:0000256" key="9">
    <source>
        <dbReference type="ARBA" id="ARBA00023242"/>
    </source>
</evidence>
<comment type="subcellular location">
    <subcellularLocation>
        <location evidence="1">Nucleus</location>
        <location evidence="1">Nucleolus</location>
    </subcellularLocation>
    <subcellularLocation>
        <location evidence="2">Nucleus</location>
        <location evidence="2">Nucleoplasm</location>
    </subcellularLocation>
</comment>
<evidence type="ECO:0000313" key="12">
    <source>
        <dbReference type="EMBL" id="PSR71989.1"/>
    </source>
</evidence>
<evidence type="ECO:0000256" key="1">
    <source>
        <dbReference type="ARBA" id="ARBA00004604"/>
    </source>
</evidence>
<reference evidence="12 13" key="1">
    <citation type="submission" date="2018-02" db="EMBL/GenBank/DDBJ databases">
        <title>Genome sequence of the basidiomycete white-rot fungus Phlebia centrifuga.</title>
        <authorList>
            <person name="Granchi Z."/>
            <person name="Peng M."/>
            <person name="de Vries R.P."/>
            <person name="Hilden K."/>
            <person name="Makela M.R."/>
            <person name="Grigoriev I."/>
            <person name="Riley R."/>
        </authorList>
    </citation>
    <scope>NUCLEOTIDE SEQUENCE [LARGE SCALE GENOMIC DNA]</scope>
    <source>
        <strain evidence="12 13">FBCC195</strain>
    </source>
</reference>
<comment type="similarity">
    <text evidence="3">Belongs to the midasin family.</text>
</comment>
<gene>
    <name evidence="12" type="ORF">PHLCEN_2v12199</name>
</gene>
<feature type="domain" description="AAA+ ATPase" evidence="11">
    <location>
        <begin position="920"/>
        <end position="1066"/>
    </location>
</feature>
<organism evidence="12 13">
    <name type="scientific">Hermanssonia centrifuga</name>
    <dbReference type="NCBI Taxonomy" id="98765"/>
    <lineage>
        <taxon>Eukaryota</taxon>
        <taxon>Fungi</taxon>
        <taxon>Dikarya</taxon>
        <taxon>Basidiomycota</taxon>
        <taxon>Agaricomycotina</taxon>
        <taxon>Agaricomycetes</taxon>
        <taxon>Polyporales</taxon>
        <taxon>Meruliaceae</taxon>
        <taxon>Hermanssonia</taxon>
    </lineage>
</organism>
<feature type="domain" description="AAA+ ATPase" evidence="11">
    <location>
        <begin position="1606"/>
        <end position="1731"/>
    </location>
</feature>
<feature type="domain" description="AAA+ ATPase" evidence="11">
    <location>
        <begin position="123"/>
        <end position="287"/>
    </location>
</feature>
<keyword evidence="6" id="KW-0547">Nucleotide-binding</keyword>
<dbReference type="PANTHER" id="PTHR48103:SF2">
    <property type="entry name" value="MIDASIN"/>
    <property type="match status" value="1"/>
</dbReference>
<dbReference type="InterPro" id="IPR025662">
    <property type="entry name" value="Sigma_54_int_dom_ATP-bd_1"/>
</dbReference>
<dbReference type="Gene3D" id="3.40.50.300">
    <property type="entry name" value="P-loop containing nucleotide triphosphate hydrolases"/>
    <property type="match status" value="6"/>
</dbReference>
<dbReference type="GO" id="GO:0005524">
    <property type="term" value="F:ATP binding"/>
    <property type="evidence" value="ECO:0007669"/>
    <property type="project" value="UniProtKB-KW"/>
</dbReference>
<name>A0A2R6NI03_9APHY</name>